<reference evidence="3" key="3">
    <citation type="submission" date="2016-02" db="EMBL/GenBank/DDBJ databases">
        <title>Draft genome of pathogenic Streptomyces sp. in Japan.</title>
        <authorList>
            <person name="Tomihama T."/>
            <person name="Ikenaga M."/>
            <person name="Sakai M."/>
            <person name="Okubo T."/>
            <person name="Ikeda S."/>
        </authorList>
    </citation>
    <scope>NUCLEOTIDE SEQUENCE [LARGE SCALE GENOMIC DNA]</scope>
    <source>
        <strain evidence="3">S58</strain>
    </source>
</reference>
<dbReference type="AlphaFoldDB" id="A0A117EDR8"/>
<dbReference type="EMBL" id="BCMM01000013">
    <property type="protein sequence ID" value="GAQ62736.1"/>
    <property type="molecule type" value="Genomic_DNA"/>
</dbReference>
<name>A0A117EDR8_STRSC</name>
<reference evidence="3" key="1">
    <citation type="submission" date="2015-11" db="EMBL/GenBank/DDBJ databases">
        <authorList>
            <consortium name="Cross-ministerial Strategic Innovation Promotion Program (SIP) consortium"/>
            <person name="Tomihama T."/>
            <person name="Ikenaga M."/>
            <person name="Sakai M."/>
            <person name="Okubo T."/>
            <person name="Ikeda S."/>
        </authorList>
    </citation>
    <scope>NUCLEOTIDE SEQUENCE [LARGE SCALE GENOMIC DNA]</scope>
    <source>
        <strain evidence="3">S58</strain>
    </source>
</reference>
<evidence type="ECO:0000256" key="1">
    <source>
        <dbReference type="SAM" id="MobiDB-lite"/>
    </source>
</evidence>
<accession>A0A117EDR8</accession>
<protein>
    <submittedName>
        <fullName evidence="2">Uncharacterized protein</fullName>
    </submittedName>
</protein>
<evidence type="ECO:0000313" key="2">
    <source>
        <dbReference type="EMBL" id="GAQ62736.1"/>
    </source>
</evidence>
<dbReference type="Proteomes" id="UP000067448">
    <property type="component" value="Unassembled WGS sequence"/>
</dbReference>
<feature type="region of interest" description="Disordered" evidence="1">
    <location>
        <begin position="1"/>
        <end position="30"/>
    </location>
</feature>
<sequence>MTIAQVRPGSGPGVLTHPPSRSAVTTEAGPGTEFDEARAALLESLGGPYGTTAYAGRWERSADGAVLHHVRSSHHTPWVGTILKRDVQRNGDDLDLTTSSQGYDVVIRRHLAQV</sequence>
<organism evidence="2 3">
    <name type="scientific">Streptomyces scabiei</name>
    <dbReference type="NCBI Taxonomy" id="1930"/>
    <lineage>
        <taxon>Bacteria</taxon>
        <taxon>Bacillati</taxon>
        <taxon>Actinomycetota</taxon>
        <taxon>Actinomycetes</taxon>
        <taxon>Kitasatosporales</taxon>
        <taxon>Streptomycetaceae</taxon>
        <taxon>Streptomyces</taxon>
    </lineage>
</organism>
<reference evidence="2 3" key="2">
    <citation type="journal article" date="2016" name="Genome Announc.">
        <title>Draft Genome Sequences of Streptomyces scabiei S58, Streptomyces turgidiscabies T45, and Streptomyces acidiscabies a10, the Pathogens of Potato Common Scab, Isolated in Japan.</title>
        <authorList>
            <person name="Tomihama T."/>
            <person name="Nishi Y."/>
            <person name="Sakai M."/>
            <person name="Ikenaga M."/>
            <person name="Okubo T."/>
            <person name="Ikeda S."/>
        </authorList>
    </citation>
    <scope>NUCLEOTIDE SEQUENCE [LARGE SCALE GENOMIC DNA]</scope>
    <source>
        <strain evidence="2 3">S58</strain>
    </source>
</reference>
<comment type="caution">
    <text evidence="2">The sequence shown here is derived from an EMBL/GenBank/DDBJ whole genome shotgun (WGS) entry which is preliminary data.</text>
</comment>
<evidence type="ECO:0000313" key="3">
    <source>
        <dbReference type="Proteomes" id="UP000067448"/>
    </source>
</evidence>
<gene>
    <name evidence="2" type="ORF">SsS58_03106</name>
</gene>
<proteinExistence type="predicted"/>